<dbReference type="RefSeq" id="WP_197310824.1">
    <property type="nucleotide sequence ID" value="NZ_JADZLT010000049.1"/>
</dbReference>
<keyword evidence="2" id="KW-1185">Reference proteome</keyword>
<accession>A0A931MZH2</accession>
<dbReference type="GO" id="GO:0046653">
    <property type="term" value="P:tetrahydrofolate metabolic process"/>
    <property type="evidence" value="ECO:0007669"/>
    <property type="project" value="InterPro"/>
</dbReference>
<dbReference type="Pfam" id="PF04267">
    <property type="entry name" value="SoxD"/>
    <property type="match status" value="1"/>
</dbReference>
<evidence type="ECO:0000313" key="1">
    <source>
        <dbReference type="EMBL" id="MBH0237746.1"/>
    </source>
</evidence>
<reference evidence="1" key="1">
    <citation type="submission" date="2020-12" db="EMBL/GenBank/DDBJ databases">
        <title>Methylobrevis albus sp. nov., isolated from fresh water lack sediment.</title>
        <authorList>
            <person name="Zou Q."/>
        </authorList>
    </citation>
    <scope>NUCLEOTIDE SEQUENCE</scope>
    <source>
        <strain evidence="1">L22</strain>
    </source>
</reference>
<sequence length="99" mass="10516">MRLPCPNCGPRDAAEFAYLGDAAPRRPAPDAGTDAFADYVYLRDNPAGPIREHWYHRAGCQSWLVVTRDTRSHAITGALAAGAAAESAGTAETGMEGVR</sequence>
<dbReference type="EMBL" id="JADZLT010000049">
    <property type="protein sequence ID" value="MBH0237746.1"/>
    <property type="molecule type" value="Genomic_DNA"/>
</dbReference>
<evidence type="ECO:0000313" key="2">
    <source>
        <dbReference type="Proteomes" id="UP000631694"/>
    </source>
</evidence>
<gene>
    <name evidence="1" type="ORF">I5731_07935</name>
</gene>
<dbReference type="InterPro" id="IPR038561">
    <property type="entry name" value="SoxD_sf"/>
</dbReference>
<dbReference type="GO" id="GO:0008115">
    <property type="term" value="F:sarcosine oxidase activity"/>
    <property type="evidence" value="ECO:0007669"/>
    <property type="project" value="InterPro"/>
</dbReference>
<dbReference type="InterPro" id="IPR006279">
    <property type="entry name" value="SoxD"/>
</dbReference>
<protein>
    <submittedName>
        <fullName evidence="1">Sarcosine oxidase subunit delta</fullName>
    </submittedName>
</protein>
<organism evidence="1 2">
    <name type="scientific">Methylobrevis albus</name>
    <dbReference type="NCBI Taxonomy" id="2793297"/>
    <lineage>
        <taxon>Bacteria</taxon>
        <taxon>Pseudomonadati</taxon>
        <taxon>Pseudomonadota</taxon>
        <taxon>Alphaproteobacteria</taxon>
        <taxon>Hyphomicrobiales</taxon>
        <taxon>Pleomorphomonadaceae</taxon>
        <taxon>Methylobrevis</taxon>
    </lineage>
</organism>
<dbReference type="AlphaFoldDB" id="A0A931MZH2"/>
<comment type="caution">
    <text evidence="1">The sequence shown here is derived from an EMBL/GenBank/DDBJ whole genome shotgun (WGS) entry which is preliminary data.</text>
</comment>
<dbReference type="Proteomes" id="UP000631694">
    <property type="component" value="Unassembled WGS sequence"/>
</dbReference>
<proteinExistence type="predicted"/>
<dbReference type="Gene3D" id="3.30.2270.10">
    <property type="entry name" value="Folate-binding superfamily"/>
    <property type="match status" value="1"/>
</dbReference>
<name>A0A931MZH2_9HYPH</name>